<protein>
    <submittedName>
        <fullName evidence="1">Uncharacterized protein</fullName>
    </submittedName>
</protein>
<gene>
    <name evidence="1" type="ORF">III_05975</name>
</gene>
<reference evidence="1 2" key="1">
    <citation type="submission" date="2012-04" db="EMBL/GenBank/DDBJ databases">
        <title>The Genome Sequence of Bacillus cereus VD078.</title>
        <authorList>
            <consortium name="The Broad Institute Genome Sequencing Platform"/>
            <consortium name="The Broad Institute Genome Sequencing Center for Infectious Disease"/>
            <person name="Feldgarden M."/>
            <person name="Van der Auwera G.A."/>
            <person name="Mahillon J."/>
            <person name="Duprez V."/>
            <person name="Timmery S."/>
            <person name="Mattelet C."/>
            <person name="Dierick K."/>
            <person name="Sun M."/>
            <person name="Yu Z."/>
            <person name="Zhu L."/>
            <person name="Hu X."/>
            <person name="Shank E.B."/>
            <person name="Swiecicka I."/>
            <person name="Hansen B.M."/>
            <person name="Andrup L."/>
            <person name="Young S.K."/>
            <person name="Zeng Q."/>
            <person name="Gargeya S."/>
            <person name="Fitzgerald M."/>
            <person name="Haas B."/>
            <person name="Abouelleil A."/>
            <person name="Alvarado L."/>
            <person name="Arachchi H.M."/>
            <person name="Berlin A."/>
            <person name="Chapman S.B."/>
            <person name="Goldberg J."/>
            <person name="Griggs A."/>
            <person name="Gujja S."/>
            <person name="Hansen M."/>
            <person name="Howarth C."/>
            <person name="Imamovic A."/>
            <person name="Larimer J."/>
            <person name="McCowen C."/>
            <person name="Montmayeur A."/>
            <person name="Murphy C."/>
            <person name="Neiman D."/>
            <person name="Pearson M."/>
            <person name="Priest M."/>
            <person name="Roberts A."/>
            <person name="Saif S."/>
            <person name="Shea T."/>
            <person name="Sisk P."/>
            <person name="Sykes S."/>
            <person name="Wortman J."/>
            <person name="Nusbaum C."/>
            <person name="Birren B."/>
        </authorList>
    </citation>
    <scope>NUCLEOTIDE SEQUENCE [LARGE SCALE GENOMIC DNA]</scope>
    <source>
        <strain evidence="1 2">VD078</strain>
    </source>
</reference>
<evidence type="ECO:0000313" key="2">
    <source>
        <dbReference type="Proteomes" id="UP000006976"/>
    </source>
</evidence>
<evidence type="ECO:0000313" key="1">
    <source>
        <dbReference type="EMBL" id="EJR29170.1"/>
    </source>
</evidence>
<dbReference type="AlphaFoldDB" id="A0ABC9QUG2"/>
<dbReference type="Proteomes" id="UP000006976">
    <property type="component" value="Unassembled WGS sequence"/>
</dbReference>
<organism evidence="1 2">
    <name type="scientific">Bacillus mycoides</name>
    <dbReference type="NCBI Taxonomy" id="1405"/>
    <lineage>
        <taxon>Bacteria</taxon>
        <taxon>Bacillati</taxon>
        <taxon>Bacillota</taxon>
        <taxon>Bacilli</taxon>
        <taxon>Bacillales</taxon>
        <taxon>Bacillaceae</taxon>
        <taxon>Bacillus</taxon>
        <taxon>Bacillus cereus group</taxon>
    </lineage>
</organism>
<dbReference type="EMBL" id="AHEV01000056">
    <property type="protein sequence ID" value="EJR29170.1"/>
    <property type="molecule type" value="Genomic_DNA"/>
</dbReference>
<accession>A0ABC9QUG2</accession>
<name>A0ABC9QUG2_BACMY</name>
<comment type="caution">
    <text evidence="1">The sequence shown here is derived from an EMBL/GenBank/DDBJ whole genome shotgun (WGS) entry which is preliminary data.</text>
</comment>
<dbReference type="RefSeq" id="WP_002170031.1">
    <property type="nucleotide sequence ID" value="NZ_JH792254.1"/>
</dbReference>
<proteinExistence type="predicted"/>
<sequence>MNKKLIPPIKMYAAFHDVLKEKLIEWITNFSKEMALEHEWKELTKYEIMDIIESYYNAEQYHEVLHYKIVNDFPKSTGIGPSKVEEILGCTKTERKRWEHEGKLPVVSWFDAGTRRNPISVPMYCRLTIENMVPEILDRWRAEHAEYIAMKRRSKEEIIKKKSLFIEIQAIVEGEPMHKIFGPVVAYSEEEIEEYWHKQKGNLPFEWEGKKCSVFLKVFNSKMILKHEVISV</sequence>